<dbReference type="InterPro" id="IPR003838">
    <property type="entry name" value="ABC3_permease_C"/>
</dbReference>
<dbReference type="AlphaFoldDB" id="A0A3N5ACU6"/>
<evidence type="ECO:0000259" key="8">
    <source>
        <dbReference type="Pfam" id="PF02687"/>
    </source>
</evidence>
<protein>
    <submittedName>
        <fullName evidence="10">Putative ABC transport system permease protein</fullName>
    </submittedName>
</protein>
<keyword evidence="2" id="KW-1003">Cell membrane</keyword>
<feature type="domain" description="MacB-like periplasmic core" evidence="9">
    <location>
        <begin position="22"/>
        <end position="240"/>
    </location>
</feature>
<evidence type="ECO:0000256" key="1">
    <source>
        <dbReference type="ARBA" id="ARBA00004651"/>
    </source>
</evidence>
<dbReference type="Pfam" id="PF12704">
    <property type="entry name" value="MacB_PCD"/>
    <property type="match status" value="1"/>
</dbReference>
<evidence type="ECO:0000313" key="10">
    <source>
        <dbReference type="EMBL" id="RPF42706.1"/>
    </source>
</evidence>
<evidence type="ECO:0000256" key="7">
    <source>
        <dbReference type="SAM" id="Phobius"/>
    </source>
</evidence>
<dbReference type="Proteomes" id="UP000282654">
    <property type="component" value="Unassembled WGS sequence"/>
</dbReference>
<dbReference type="InterPro" id="IPR050250">
    <property type="entry name" value="Macrolide_Exporter_MacB"/>
</dbReference>
<keyword evidence="11" id="KW-1185">Reference proteome</keyword>
<feature type="transmembrane region" description="Helical" evidence="7">
    <location>
        <begin position="278"/>
        <end position="303"/>
    </location>
</feature>
<dbReference type="Pfam" id="PF02687">
    <property type="entry name" value="FtsX"/>
    <property type="match status" value="1"/>
</dbReference>
<evidence type="ECO:0000256" key="2">
    <source>
        <dbReference type="ARBA" id="ARBA00022475"/>
    </source>
</evidence>
<name>A0A3N5ACU6_9THEO</name>
<sequence>MRVEDLAWLTVENLLAHRLRALLTTLGIAIGIAAVIAVVAIGQGGQAVLLADIERMGSSRAFNVSVDVQRGEAPTTGTFTMTDVTTIKELSPAVAKLAPTTSGMFISIRRPGEHGKPVYCQLAGTTPDMTAVMNLPLAAGRFLSEGDVAGHRRVVVLEGGLAETLFPEGNAIGKQVFIQDTPATVIGVTEKQPSQVFSAMGMTKYAFVPITFAQEILNTRVIHELHGAAVSEAAVPQAIADSVAILQRRHPGSSIHYKGMSMKEAVALFGKVTGIMTLVIGSVAAIALVVGGVGVMNIMLVAVTERTREIGLLKALGARRADILRQFLAEAVALCLVGGFFGVIFGAGGAYAIAHFAHWPPLISFWTVLLAFGFAAAVGLFFGLYPASRAAALSPAEALRQH</sequence>
<evidence type="ECO:0000313" key="11">
    <source>
        <dbReference type="Proteomes" id="UP000282654"/>
    </source>
</evidence>
<keyword evidence="4 7" id="KW-1133">Transmembrane helix</keyword>
<evidence type="ECO:0000256" key="4">
    <source>
        <dbReference type="ARBA" id="ARBA00022989"/>
    </source>
</evidence>
<accession>A0A3N5ACU6</accession>
<dbReference type="GO" id="GO:0022857">
    <property type="term" value="F:transmembrane transporter activity"/>
    <property type="evidence" value="ECO:0007669"/>
    <property type="project" value="TreeGrafter"/>
</dbReference>
<dbReference type="InterPro" id="IPR025857">
    <property type="entry name" value="MacB_PCD"/>
</dbReference>
<evidence type="ECO:0000259" key="9">
    <source>
        <dbReference type="Pfam" id="PF12704"/>
    </source>
</evidence>
<dbReference type="PANTHER" id="PTHR30572:SF4">
    <property type="entry name" value="ABC TRANSPORTER PERMEASE YTRF"/>
    <property type="match status" value="1"/>
</dbReference>
<feature type="domain" description="ABC3 transporter permease C-terminal" evidence="8">
    <location>
        <begin position="282"/>
        <end position="395"/>
    </location>
</feature>
<keyword evidence="5 7" id="KW-0472">Membrane</keyword>
<dbReference type="RefSeq" id="WP_123931245.1">
    <property type="nucleotide sequence ID" value="NZ_RKRE01000003.1"/>
</dbReference>
<evidence type="ECO:0000256" key="3">
    <source>
        <dbReference type="ARBA" id="ARBA00022692"/>
    </source>
</evidence>
<dbReference type="OrthoDB" id="9770036at2"/>
<proteinExistence type="inferred from homology"/>
<evidence type="ECO:0000256" key="6">
    <source>
        <dbReference type="ARBA" id="ARBA00038076"/>
    </source>
</evidence>
<evidence type="ECO:0000256" key="5">
    <source>
        <dbReference type="ARBA" id="ARBA00023136"/>
    </source>
</evidence>
<dbReference type="EMBL" id="RKRE01000003">
    <property type="protein sequence ID" value="RPF42706.1"/>
    <property type="molecule type" value="Genomic_DNA"/>
</dbReference>
<dbReference type="PANTHER" id="PTHR30572">
    <property type="entry name" value="MEMBRANE COMPONENT OF TRANSPORTER-RELATED"/>
    <property type="match status" value="1"/>
</dbReference>
<comment type="similarity">
    <text evidence="6">Belongs to the ABC-4 integral membrane protein family.</text>
</comment>
<feature type="transmembrane region" description="Helical" evidence="7">
    <location>
        <begin position="363"/>
        <end position="385"/>
    </location>
</feature>
<reference evidence="10 11" key="1">
    <citation type="submission" date="2018-11" db="EMBL/GenBank/DDBJ databases">
        <title>Genomic Encyclopedia of Type Strains, Phase IV (KMG-IV): sequencing the most valuable type-strain genomes for metagenomic binning, comparative biology and taxonomic classification.</title>
        <authorList>
            <person name="Goeker M."/>
        </authorList>
    </citation>
    <scope>NUCLEOTIDE SEQUENCE [LARGE SCALE GENOMIC DNA]</scope>
    <source>
        <strain evidence="10 11">DSM 102936</strain>
    </source>
</reference>
<comment type="subcellular location">
    <subcellularLocation>
        <location evidence="1">Cell membrane</location>
        <topology evidence="1">Multi-pass membrane protein</topology>
    </subcellularLocation>
</comment>
<dbReference type="GO" id="GO:0005886">
    <property type="term" value="C:plasma membrane"/>
    <property type="evidence" value="ECO:0007669"/>
    <property type="project" value="UniProtKB-SubCell"/>
</dbReference>
<gene>
    <name evidence="10" type="ORF">EDD75_1815</name>
</gene>
<comment type="caution">
    <text evidence="10">The sequence shown here is derived from an EMBL/GenBank/DDBJ whole genome shotgun (WGS) entry which is preliminary data.</text>
</comment>
<feature type="transmembrane region" description="Helical" evidence="7">
    <location>
        <begin position="324"/>
        <end position="357"/>
    </location>
</feature>
<organism evidence="10 11">
    <name type="scientific">Thermodesulfitimonas autotrophica</name>
    <dbReference type="NCBI Taxonomy" id="1894989"/>
    <lineage>
        <taxon>Bacteria</taxon>
        <taxon>Bacillati</taxon>
        <taxon>Bacillota</taxon>
        <taxon>Clostridia</taxon>
        <taxon>Thermoanaerobacterales</taxon>
        <taxon>Thermoanaerobacteraceae</taxon>
        <taxon>Thermodesulfitimonas</taxon>
    </lineage>
</organism>
<keyword evidence="3 7" id="KW-0812">Transmembrane</keyword>
<feature type="transmembrane region" description="Helical" evidence="7">
    <location>
        <begin position="21"/>
        <end position="42"/>
    </location>
</feature>